<keyword evidence="7" id="KW-1185">Reference proteome</keyword>
<evidence type="ECO:0000259" key="5">
    <source>
        <dbReference type="Pfam" id="PF00296"/>
    </source>
</evidence>
<dbReference type="GO" id="GO:0016491">
    <property type="term" value="F:oxidoreductase activity"/>
    <property type="evidence" value="ECO:0007669"/>
    <property type="project" value="UniProtKB-KW"/>
</dbReference>
<gene>
    <name evidence="6" type="ORF">ABT404_09275</name>
</gene>
<comment type="caution">
    <text evidence="6">The sequence shown here is derived from an EMBL/GenBank/DDBJ whole genome shotgun (WGS) entry which is preliminary data.</text>
</comment>
<evidence type="ECO:0000256" key="3">
    <source>
        <dbReference type="ARBA" id="ARBA00023002"/>
    </source>
</evidence>
<dbReference type="Pfam" id="PF00296">
    <property type="entry name" value="Bac_luciferase"/>
    <property type="match status" value="1"/>
</dbReference>
<dbReference type="InterPro" id="IPR050172">
    <property type="entry name" value="SsuD_RutA_monooxygenase"/>
</dbReference>
<dbReference type="PANTHER" id="PTHR42847:SF4">
    <property type="entry name" value="ALKANESULFONATE MONOOXYGENASE-RELATED"/>
    <property type="match status" value="1"/>
</dbReference>
<organism evidence="6 7">
    <name type="scientific">Streptomyces hyaluromycini</name>
    <dbReference type="NCBI Taxonomy" id="1377993"/>
    <lineage>
        <taxon>Bacteria</taxon>
        <taxon>Bacillati</taxon>
        <taxon>Actinomycetota</taxon>
        <taxon>Actinomycetes</taxon>
        <taxon>Kitasatosporales</taxon>
        <taxon>Streptomycetaceae</taxon>
        <taxon>Streptomyces</taxon>
    </lineage>
</organism>
<dbReference type="EC" id="1.-.-.-" evidence="6"/>
<dbReference type="NCBIfam" id="TIGR03619">
    <property type="entry name" value="F420_Rv2161c"/>
    <property type="match status" value="1"/>
</dbReference>
<keyword evidence="4" id="KW-0503">Monooxygenase</keyword>
<dbReference type="RefSeq" id="WP_350779031.1">
    <property type="nucleotide sequence ID" value="NZ_JBEPEK010000047.1"/>
</dbReference>
<evidence type="ECO:0000256" key="4">
    <source>
        <dbReference type="ARBA" id="ARBA00023033"/>
    </source>
</evidence>
<dbReference type="EMBL" id="JBEPEK010000047">
    <property type="protein sequence ID" value="MER7179659.1"/>
    <property type="molecule type" value="Genomic_DNA"/>
</dbReference>
<dbReference type="InterPro" id="IPR011251">
    <property type="entry name" value="Luciferase-like_dom"/>
</dbReference>
<evidence type="ECO:0000256" key="2">
    <source>
        <dbReference type="ARBA" id="ARBA00022643"/>
    </source>
</evidence>
<sequence>MELGVNGLNAKAVLGPAETVRLARLAEELGYRSWWAGEHVVLPSPRVPDAPMEPTDPILDPLVHLAYVAAVTERLELGTGIVILPQRNPLVLAKQVASLDVLSGGRLLLGVGAGYLEPEMTAVGVPYSERGRRTDEYLDAMRALWTQPAPSYQGRYVAFDGVDAHPRPVGAHGPRIVIGGHSPAAFRRAVARGHGWFGNGDSPEDLAGHLAGLRKAAAEVERPEWLGRLEINFTQLSPVNADTARRYADLGVDRLVVYPLPLEDPADVAAFLERHAGLPH</sequence>
<proteinExistence type="predicted"/>
<dbReference type="PANTHER" id="PTHR42847">
    <property type="entry name" value="ALKANESULFONATE MONOOXYGENASE"/>
    <property type="match status" value="1"/>
</dbReference>
<dbReference type="Gene3D" id="3.20.20.30">
    <property type="entry name" value="Luciferase-like domain"/>
    <property type="match status" value="1"/>
</dbReference>
<keyword evidence="3 6" id="KW-0560">Oxidoreductase</keyword>
<reference evidence="6 7" key="1">
    <citation type="submission" date="2024-06" db="EMBL/GenBank/DDBJ databases">
        <title>The Natural Products Discovery Center: Release of the First 8490 Sequenced Strains for Exploring Actinobacteria Biosynthetic Diversity.</title>
        <authorList>
            <person name="Kalkreuter E."/>
            <person name="Kautsar S.A."/>
            <person name="Yang D."/>
            <person name="Bader C.D."/>
            <person name="Teijaro C.N."/>
            <person name="Fluegel L."/>
            <person name="Davis C.M."/>
            <person name="Simpson J.R."/>
            <person name="Lauterbach L."/>
            <person name="Steele A.D."/>
            <person name="Gui C."/>
            <person name="Meng S."/>
            <person name="Li G."/>
            <person name="Viehrig K."/>
            <person name="Ye F."/>
            <person name="Su P."/>
            <person name="Kiefer A.F."/>
            <person name="Nichols A."/>
            <person name="Cepeda A.J."/>
            <person name="Yan W."/>
            <person name="Fan B."/>
            <person name="Jiang Y."/>
            <person name="Adhikari A."/>
            <person name="Zheng C.-J."/>
            <person name="Schuster L."/>
            <person name="Cowan T.M."/>
            <person name="Smanski M.J."/>
            <person name="Chevrette M.G."/>
            <person name="De Carvalho L.P.S."/>
            <person name="Shen B."/>
        </authorList>
    </citation>
    <scope>NUCLEOTIDE SEQUENCE [LARGE SCALE GENOMIC DNA]</scope>
    <source>
        <strain evidence="6 7">NPDC000234</strain>
    </source>
</reference>
<evidence type="ECO:0000313" key="7">
    <source>
        <dbReference type="Proteomes" id="UP001474181"/>
    </source>
</evidence>
<keyword evidence="2" id="KW-0288">FMN</keyword>
<feature type="domain" description="Luciferase-like" evidence="5">
    <location>
        <begin position="15"/>
        <end position="224"/>
    </location>
</feature>
<protein>
    <submittedName>
        <fullName evidence="6">LLM class F420-dependent oxidoreductase</fullName>
        <ecNumber evidence="6">1.-.-.-</ecNumber>
    </submittedName>
</protein>
<dbReference type="Proteomes" id="UP001474181">
    <property type="component" value="Unassembled WGS sequence"/>
</dbReference>
<dbReference type="SUPFAM" id="SSF51679">
    <property type="entry name" value="Bacterial luciferase-like"/>
    <property type="match status" value="1"/>
</dbReference>
<name>A0ABV1WTB1_9ACTN</name>
<accession>A0ABV1WTB1</accession>
<evidence type="ECO:0000256" key="1">
    <source>
        <dbReference type="ARBA" id="ARBA00022630"/>
    </source>
</evidence>
<dbReference type="InterPro" id="IPR019921">
    <property type="entry name" value="Lucif-like_OxRdtase_Rv2161c"/>
</dbReference>
<dbReference type="InterPro" id="IPR036661">
    <property type="entry name" value="Luciferase-like_sf"/>
</dbReference>
<keyword evidence="1" id="KW-0285">Flavoprotein</keyword>
<evidence type="ECO:0000313" key="6">
    <source>
        <dbReference type="EMBL" id="MER7179659.1"/>
    </source>
</evidence>